<dbReference type="SMART" id="SM00028">
    <property type="entry name" value="TPR"/>
    <property type="match status" value="6"/>
</dbReference>
<comment type="subcellular location">
    <subcellularLocation>
        <location evidence="1">Cytoplasm</location>
    </subcellularLocation>
</comment>
<keyword evidence="5" id="KW-0812">Transmembrane</keyword>
<dbReference type="SUPFAM" id="SSF48452">
    <property type="entry name" value="TPR-like"/>
    <property type="match status" value="2"/>
</dbReference>
<dbReference type="Gene3D" id="1.25.40.10">
    <property type="entry name" value="Tetratricopeptide repeat domain"/>
    <property type="match status" value="3"/>
</dbReference>
<evidence type="ECO:0000256" key="4">
    <source>
        <dbReference type="ARBA" id="ARBA00022803"/>
    </source>
</evidence>
<dbReference type="PROSITE" id="PS50005">
    <property type="entry name" value="TPR"/>
    <property type="match status" value="3"/>
</dbReference>
<accession>A0A381XHT0</accession>
<name>A0A381XHT0_9ZZZZ</name>
<evidence type="ECO:0000256" key="3">
    <source>
        <dbReference type="ARBA" id="ARBA00022737"/>
    </source>
</evidence>
<sequence>ARIEPFSAPGGIAISNKVNDGIIRESEFTTKYLGKPKLKGVAQKVEVYCITSHGLPETKLSDVSAKLEKSPLFIYSAIAATIIIPLFVYLFMFQKESVDSIAVLYMDVGNNSELNYLETITEDLIFDLISSTQGLLNVSESGTVKKYKNSELSLEDLADDIGVDYIFQSSVQPDANGYHFRCRLFDSNKGKDRFTNKWFIESKNLQSIVSVLVENIVQELDIETSDAFTRIEYDSEAYDLYLKSKSVYSLSDNYDDNLKAVELMKQAISKDQNLVMAQIYLGQMQYELGYFAEASIIYEKALSRSKSLQDNAGVAESLRKQGQLLRKNKDYEAALAKFGEALSISTVMNDKSSMAKTFNSIAILNYKTDDKDNALKNWLHALAIVEEFGDKPKISKYLNNIGIWYWQDYDYSKSIEYYQKSLLIKRELGDVRNIAKTLNNLGEVYFAMGDYPNSTTQFDESIKIKEKLQDNKGLNATLYNRGETYFYSFEYNRAIDDFRRTIKMIDDEESDHERYRYIGMSHFYLSNFDSCNFYLKKSDEFFANDYRKRLAILPYLVISYMKTGDNTLSNTALKNFRDIISDYDPPDKDYIITNWAAYKALSAVNEKSEAAEYLENAYFELKSKSKDIKNKKDRNIYLSAKLHENIMNEWSKR</sequence>
<reference evidence="6" key="1">
    <citation type="submission" date="2018-05" db="EMBL/GenBank/DDBJ databases">
        <authorList>
            <person name="Lanie J.A."/>
            <person name="Ng W.-L."/>
            <person name="Kazmierczak K.M."/>
            <person name="Andrzejewski T.M."/>
            <person name="Davidsen T.M."/>
            <person name="Wayne K.J."/>
            <person name="Tettelin H."/>
            <person name="Glass J.I."/>
            <person name="Rusch D."/>
            <person name="Podicherti R."/>
            <person name="Tsui H.-C.T."/>
            <person name="Winkler M.E."/>
        </authorList>
    </citation>
    <scope>NUCLEOTIDE SEQUENCE</scope>
</reference>
<dbReference type="EMBL" id="UINC01015174">
    <property type="protein sequence ID" value="SVA64092.1"/>
    <property type="molecule type" value="Genomic_DNA"/>
</dbReference>
<keyword evidence="3" id="KW-0677">Repeat</keyword>
<keyword evidence="5" id="KW-1133">Transmembrane helix</keyword>
<dbReference type="GO" id="GO:0005737">
    <property type="term" value="C:cytoplasm"/>
    <property type="evidence" value="ECO:0007669"/>
    <property type="project" value="UniProtKB-SubCell"/>
</dbReference>
<evidence type="ECO:0000256" key="2">
    <source>
        <dbReference type="ARBA" id="ARBA00022490"/>
    </source>
</evidence>
<proteinExistence type="predicted"/>
<keyword evidence="4" id="KW-0802">TPR repeat</keyword>
<dbReference type="PANTHER" id="PTHR46630:SF1">
    <property type="entry name" value="TETRATRICOPEPTIDE REPEAT PROTEIN 29"/>
    <property type="match status" value="1"/>
</dbReference>
<dbReference type="InterPro" id="IPR019734">
    <property type="entry name" value="TPR_rpt"/>
</dbReference>
<dbReference type="PANTHER" id="PTHR46630">
    <property type="entry name" value="TETRATRICOPEPTIDE REPEAT PROTEIN 29"/>
    <property type="match status" value="1"/>
</dbReference>
<protein>
    <submittedName>
        <fullName evidence="6">Uncharacterized protein</fullName>
    </submittedName>
</protein>
<dbReference type="InterPro" id="IPR011990">
    <property type="entry name" value="TPR-like_helical_dom_sf"/>
</dbReference>
<organism evidence="6">
    <name type="scientific">marine metagenome</name>
    <dbReference type="NCBI Taxonomy" id="408172"/>
    <lineage>
        <taxon>unclassified sequences</taxon>
        <taxon>metagenomes</taxon>
        <taxon>ecological metagenomes</taxon>
    </lineage>
</organism>
<keyword evidence="5" id="KW-0472">Membrane</keyword>
<dbReference type="Pfam" id="PF13424">
    <property type="entry name" value="TPR_12"/>
    <property type="match status" value="3"/>
</dbReference>
<keyword evidence="2" id="KW-0963">Cytoplasm</keyword>
<dbReference type="InterPro" id="IPR051476">
    <property type="entry name" value="Bac_ResReg_Asp_Phosphatase"/>
</dbReference>
<dbReference type="GO" id="GO:0005929">
    <property type="term" value="C:cilium"/>
    <property type="evidence" value="ECO:0007669"/>
    <property type="project" value="TreeGrafter"/>
</dbReference>
<evidence type="ECO:0000256" key="5">
    <source>
        <dbReference type="SAM" id="Phobius"/>
    </source>
</evidence>
<dbReference type="GO" id="GO:0003341">
    <property type="term" value="P:cilium movement"/>
    <property type="evidence" value="ECO:0007669"/>
    <property type="project" value="TreeGrafter"/>
</dbReference>
<feature type="transmembrane region" description="Helical" evidence="5">
    <location>
        <begin position="72"/>
        <end position="92"/>
    </location>
</feature>
<evidence type="ECO:0000256" key="1">
    <source>
        <dbReference type="ARBA" id="ARBA00004496"/>
    </source>
</evidence>
<evidence type="ECO:0000313" key="6">
    <source>
        <dbReference type="EMBL" id="SVA64092.1"/>
    </source>
</evidence>
<gene>
    <name evidence="6" type="ORF">METZ01_LOCUS116946</name>
</gene>
<dbReference type="InterPro" id="IPR029787">
    <property type="entry name" value="Nucleotide_cyclase"/>
</dbReference>
<feature type="non-terminal residue" evidence="6">
    <location>
        <position position="1"/>
    </location>
</feature>
<dbReference type="AlphaFoldDB" id="A0A381XHT0"/>
<dbReference type="SUPFAM" id="SSF55073">
    <property type="entry name" value="Nucleotide cyclase"/>
    <property type="match status" value="1"/>
</dbReference>